<sequence>MNHDDTMSRRLSYASHNSLEGLLQRGRGLGAVRAAQDPAGAAPLVYDGIRRDWKWHEQGDGRAHYQARLIRDLDLSPTPVVDQLMGDEGEWSRASYVLELLALAGSDEAREGLRAYVREGEHWVRVLESVATDWPAEWWEDLGDVARRRIDREEDPLQSCEPWIRFGMAPAVAPRPSLDGLSDEQLLALLAADGTEYNTKVASLRALCGRPPVEGLIPLVPSLGIADGRRTMPWLRRTVVDHLGALAVPAAREWAADEREWLSRLGMDVLANHPAPEALPGLVTELAEQWQRRDWCGPDETAKRLARFGSAAAQAAPVLRRLWLRTPHSYERADYLTALAAIDPFGLEDMYTESLWDCEERSRLLGIASAPLQPQTWERITVLRDDPMEFPSVRVAAGARLASVAGPCVPSAKTVPGSGASAK</sequence>
<gene>
    <name evidence="1" type="ORF">DWB77_00577</name>
</gene>
<evidence type="ECO:0000313" key="1">
    <source>
        <dbReference type="EMBL" id="AYG78470.1"/>
    </source>
</evidence>
<accession>A0A387HBX8</accession>
<keyword evidence="2" id="KW-1185">Reference proteome</keyword>
<organism evidence="1 2">
    <name type="scientific">Streptomyces hundungensis</name>
    <dbReference type="NCBI Taxonomy" id="1077946"/>
    <lineage>
        <taxon>Bacteria</taxon>
        <taxon>Bacillati</taxon>
        <taxon>Actinomycetota</taxon>
        <taxon>Actinomycetes</taxon>
        <taxon>Kitasatosporales</taxon>
        <taxon>Streptomycetaceae</taxon>
        <taxon>Streptomyces</taxon>
    </lineage>
</organism>
<dbReference type="AlphaFoldDB" id="A0A387HBX8"/>
<dbReference type="EMBL" id="CP032698">
    <property type="protein sequence ID" value="AYG78470.1"/>
    <property type="molecule type" value="Genomic_DNA"/>
</dbReference>
<dbReference type="RefSeq" id="WP_120719725.1">
    <property type="nucleotide sequence ID" value="NZ_CP032698.1"/>
</dbReference>
<evidence type="ECO:0000313" key="2">
    <source>
        <dbReference type="Proteomes" id="UP000271554"/>
    </source>
</evidence>
<proteinExistence type="predicted"/>
<dbReference type="Proteomes" id="UP000271554">
    <property type="component" value="Chromosome"/>
</dbReference>
<dbReference type="KEGG" id="shun:DWB77_00577"/>
<protein>
    <submittedName>
        <fullName evidence="1">Uncharacterized protein</fullName>
    </submittedName>
</protein>
<reference evidence="1 2" key="1">
    <citation type="submission" date="2018-10" db="EMBL/GenBank/DDBJ databases">
        <title>Relationship between Morphology and Antimicrobial Activity in Streptomyces.</title>
        <authorList>
            <person name="Kang H.J."/>
            <person name="Kim S.B."/>
        </authorList>
    </citation>
    <scope>NUCLEOTIDE SEQUENCE [LARGE SCALE GENOMIC DNA]</scope>
    <source>
        <strain evidence="1 2">BH38</strain>
    </source>
</reference>
<name>A0A387HBX8_9ACTN</name>
<dbReference type="OrthoDB" id="3454616at2"/>